<dbReference type="STRING" id="990371.SAMN05421813_12711"/>
<dbReference type="RefSeq" id="WP_090706236.1">
    <property type="nucleotide sequence ID" value="NZ_FNHH01000027.1"/>
</dbReference>
<dbReference type="PANTHER" id="PTHR42760">
    <property type="entry name" value="SHORT-CHAIN DEHYDROGENASES/REDUCTASES FAMILY MEMBER"/>
    <property type="match status" value="1"/>
</dbReference>
<evidence type="ECO:0000256" key="2">
    <source>
        <dbReference type="ARBA" id="ARBA00023002"/>
    </source>
</evidence>
<dbReference type="SUPFAM" id="SSF51735">
    <property type="entry name" value="NAD(P)-binding Rossmann-fold domains"/>
    <property type="match status" value="1"/>
</dbReference>
<sequence length="247" mass="27405">MNNRLANKVIIITGGSGLLGSCIIERAKKEGAICINFDINQETTDDLSKVYCDVTDQGSVDAAIELVYYTFGRIDGLVNNAYPRTKDWGVHFRDIKFDSWEKNVSWQLNSYFYMSQKAISKMEINGYGSIVNIASIYGLVGPDFSVYDNTNMTMPAAYSAIKGGLINLTRYLASYFGPQQIRVNAVSPGGIFDQQVDSFVQQYSNKVPLRRMGTPEDISPSVTFLLSEDSKYITGQNIVVDGGWTSI</sequence>
<proteinExistence type="inferred from homology"/>
<organism evidence="3 4">
    <name type="scientific">Daejeonella rubra</name>
    <dbReference type="NCBI Taxonomy" id="990371"/>
    <lineage>
        <taxon>Bacteria</taxon>
        <taxon>Pseudomonadati</taxon>
        <taxon>Bacteroidota</taxon>
        <taxon>Sphingobacteriia</taxon>
        <taxon>Sphingobacteriales</taxon>
        <taxon>Sphingobacteriaceae</taxon>
        <taxon>Daejeonella</taxon>
    </lineage>
</organism>
<reference evidence="4" key="1">
    <citation type="submission" date="2016-10" db="EMBL/GenBank/DDBJ databases">
        <authorList>
            <person name="Varghese N."/>
            <person name="Submissions S."/>
        </authorList>
    </citation>
    <scope>NUCLEOTIDE SEQUENCE [LARGE SCALE GENOMIC DNA]</scope>
    <source>
        <strain evidence="4">DSM 24536</strain>
    </source>
</reference>
<evidence type="ECO:0000313" key="4">
    <source>
        <dbReference type="Proteomes" id="UP000199226"/>
    </source>
</evidence>
<protein>
    <submittedName>
        <fullName evidence="3">NAD(P)-dependent dehydrogenase, short-chain alcohol dehydrogenase family</fullName>
    </submittedName>
</protein>
<dbReference type="NCBIfam" id="NF006619">
    <property type="entry name" value="PRK09186.1"/>
    <property type="match status" value="1"/>
</dbReference>
<keyword evidence="4" id="KW-1185">Reference proteome</keyword>
<dbReference type="InterPro" id="IPR002347">
    <property type="entry name" value="SDR_fam"/>
</dbReference>
<dbReference type="EMBL" id="FNHH01000027">
    <property type="protein sequence ID" value="SDM87959.1"/>
    <property type="molecule type" value="Genomic_DNA"/>
</dbReference>
<accession>A0A1G9WUA8</accession>
<dbReference type="OrthoDB" id="9788235at2"/>
<evidence type="ECO:0000256" key="1">
    <source>
        <dbReference type="ARBA" id="ARBA00006484"/>
    </source>
</evidence>
<dbReference type="Pfam" id="PF13561">
    <property type="entry name" value="adh_short_C2"/>
    <property type="match status" value="1"/>
</dbReference>
<dbReference type="InterPro" id="IPR036291">
    <property type="entry name" value="NAD(P)-bd_dom_sf"/>
</dbReference>
<dbReference type="GO" id="GO:0016616">
    <property type="term" value="F:oxidoreductase activity, acting on the CH-OH group of donors, NAD or NADP as acceptor"/>
    <property type="evidence" value="ECO:0007669"/>
    <property type="project" value="TreeGrafter"/>
</dbReference>
<dbReference type="Gene3D" id="3.40.50.720">
    <property type="entry name" value="NAD(P)-binding Rossmann-like Domain"/>
    <property type="match status" value="1"/>
</dbReference>
<gene>
    <name evidence="3" type="ORF">SAMN05421813_12711</name>
</gene>
<dbReference type="PRINTS" id="PR00081">
    <property type="entry name" value="GDHRDH"/>
</dbReference>
<dbReference type="PRINTS" id="PR00080">
    <property type="entry name" value="SDRFAMILY"/>
</dbReference>
<dbReference type="PANTHER" id="PTHR42760:SF133">
    <property type="entry name" value="3-OXOACYL-[ACYL-CARRIER-PROTEIN] REDUCTASE"/>
    <property type="match status" value="1"/>
</dbReference>
<name>A0A1G9WUA8_9SPHI</name>
<comment type="similarity">
    <text evidence="1">Belongs to the short-chain dehydrogenases/reductases (SDR) family.</text>
</comment>
<dbReference type="AlphaFoldDB" id="A0A1G9WUA8"/>
<keyword evidence="2" id="KW-0560">Oxidoreductase</keyword>
<evidence type="ECO:0000313" key="3">
    <source>
        <dbReference type="EMBL" id="SDM87959.1"/>
    </source>
</evidence>
<dbReference type="Proteomes" id="UP000199226">
    <property type="component" value="Unassembled WGS sequence"/>
</dbReference>
<dbReference type="PROSITE" id="PS51257">
    <property type="entry name" value="PROKAR_LIPOPROTEIN"/>
    <property type="match status" value="1"/>
</dbReference>
<dbReference type="FunFam" id="3.40.50.720:FF:000084">
    <property type="entry name" value="Short-chain dehydrogenase reductase"/>
    <property type="match status" value="1"/>
</dbReference>